<sequence length="53" mass="6075">MLRGVYPERDSLVTSLPQNDKRQRAQKDKKRGAHGQGDKRGIWVVTGWQLGQK</sequence>
<dbReference type="EMBL" id="BARV01016049">
    <property type="protein sequence ID" value="GAI22487.1"/>
    <property type="molecule type" value="Genomic_DNA"/>
</dbReference>
<name>X1LT13_9ZZZZ</name>
<gene>
    <name evidence="2" type="ORF">S06H3_27633</name>
</gene>
<evidence type="ECO:0000313" key="2">
    <source>
        <dbReference type="EMBL" id="GAI22487.1"/>
    </source>
</evidence>
<dbReference type="AlphaFoldDB" id="X1LT13"/>
<evidence type="ECO:0000256" key="1">
    <source>
        <dbReference type="SAM" id="MobiDB-lite"/>
    </source>
</evidence>
<protein>
    <submittedName>
        <fullName evidence="2">Uncharacterized protein</fullName>
    </submittedName>
</protein>
<feature type="region of interest" description="Disordered" evidence="1">
    <location>
        <begin position="1"/>
        <end position="40"/>
    </location>
</feature>
<organism evidence="2">
    <name type="scientific">marine sediment metagenome</name>
    <dbReference type="NCBI Taxonomy" id="412755"/>
    <lineage>
        <taxon>unclassified sequences</taxon>
        <taxon>metagenomes</taxon>
        <taxon>ecological metagenomes</taxon>
    </lineage>
</organism>
<reference evidence="2" key="1">
    <citation type="journal article" date="2014" name="Front. Microbiol.">
        <title>High frequency of phylogenetically diverse reductive dehalogenase-homologous genes in deep subseafloor sedimentary metagenomes.</title>
        <authorList>
            <person name="Kawai M."/>
            <person name="Futagami T."/>
            <person name="Toyoda A."/>
            <person name="Takaki Y."/>
            <person name="Nishi S."/>
            <person name="Hori S."/>
            <person name="Arai W."/>
            <person name="Tsubouchi T."/>
            <person name="Morono Y."/>
            <person name="Uchiyama I."/>
            <person name="Ito T."/>
            <person name="Fujiyama A."/>
            <person name="Inagaki F."/>
            <person name="Takami H."/>
        </authorList>
    </citation>
    <scope>NUCLEOTIDE SEQUENCE</scope>
    <source>
        <strain evidence="2">Expedition CK06-06</strain>
    </source>
</reference>
<comment type="caution">
    <text evidence="2">The sequence shown here is derived from an EMBL/GenBank/DDBJ whole genome shotgun (WGS) entry which is preliminary data.</text>
</comment>
<feature type="compositionally biased region" description="Basic and acidic residues" evidence="1">
    <location>
        <begin position="1"/>
        <end position="11"/>
    </location>
</feature>
<accession>X1LT13</accession>
<proteinExistence type="predicted"/>